<keyword evidence="2" id="KW-1133">Transmembrane helix</keyword>
<dbReference type="AlphaFoldDB" id="A0A9N9MQE6"/>
<gene>
    <name evidence="3" type="ORF">CEUTPL_LOCUS9414</name>
</gene>
<organism evidence="3 4">
    <name type="scientific">Ceutorhynchus assimilis</name>
    <name type="common">cabbage seed weevil</name>
    <dbReference type="NCBI Taxonomy" id="467358"/>
    <lineage>
        <taxon>Eukaryota</taxon>
        <taxon>Metazoa</taxon>
        <taxon>Ecdysozoa</taxon>
        <taxon>Arthropoda</taxon>
        <taxon>Hexapoda</taxon>
        <taxon>Insecta</taxon>
        <taxon>Pterygota</taxon>
        <taxon>Neoptera</taxon>
        <taxon>Endopterygota</taxon>
        <taxon>Coleoptera</taxon>
        <taxon>Polyphaga</taxon>
        <taxon>Cucujiformia</taxon>
        <taxon>Curculionidae</taxon>
        <taxon>Ceutorhynchinae</taxon>
        <taxon>Ceutorhynchus</taxon>
    </lineage>
</organism>
<dbReference type="EMBL" id="OU892281">
    <property type="protein sequence ID" value="CAG9768895.1"/>
    <property type="molecule type" value="Genomic_DNA"/>
</dbReference>
<protein>
    <submittedName>
        <fullName evidence="3">Uncharacterized protein</fullName>
    </submittedName>
</protein>
<feature type="region of interest" description="Disordered" evidence="1">
    <location>
        <begin position="123"/>
        <end position="143"/>
    </location>
</feature>
<evidence type="ECO:0000313" key="3">
    <source>
        <dbReference type="EMBL" id="CAG9768895.1"/>
    </source>
</evidence>
<sequence length="336" mass="37547">MSRIQRLTVAPLDPLYAKQISADTSYQDDERKGKRHGPLDQKLFTGSFFGRLDTLSFLIFWIIVWLLFKCLAFSIANLAIAIIRTSLCSHQPITARTWKHGTGNENEMYYDFGLTSYQGDNITEYRAPPETTGREAEDRSDRYSVAQSEITISETKFLHEATTPPETTAKKPQARMGRLKTETVALPDTTISEAMTMREVTTPSETTAEKTQALIEIVAPSETTISEAKTMLEATTPLETTAEETQARTETIAPSEVTISEAKTMREVTIPPETTAEKTQARTETVAPSMITIRRAKTAKTDLITRTTSTLPWFVPFVLNTTTMPKSSTTKKEGWL</sequence>
<keyword evidence="2" id="KW-0472">Membrane</keyword>
<feature type="transmembrane region" description="Helical" evidence="2">
    <location>
        <begin position="57"/>
        <end position="83"/>
    </location>
</feature>
<keyword evidence="4" id="KW-1185">Reference proteome</keyword>
<keyword evidence="2" id="KW-0812">Transmembrane</keyword>
<proteinExistence type="predicted"/>
<reference evidence="3" key="1">
    <citation type="submission" date="2022-01" db="EMBL/GenBank/DDBJ databases">
        <authorList>
            <person name="King R."/>
        </authorList>
    </citation>
    <scope>NUCLEOTIDE SEQUENCE</scope>
</reference>
<evidence type="ECO:0000256" key="2">
    <source>
        <dbReference type="SAM" id="Phobius"/>
    </source>
</evidence>
<accession>A0A9N9MQE6</accession>
<feature type="compositionally biased region" description="Basic and acidic residues" evidence="1">
    <location>
        <begin position="132"/>
        <end position="142"/>
    </location>
</feature>
<name>A0A9N9MQE6_9CUCU</name>
<dbReference type="Proteomes" id="UP001152799">
    <property type="component" value="Chromosome 5"/>
</dbReference>
<evidence type="ECO:0000256" key="1">
    <source>
        <dbReference type="SAM" id="MobiDB-lite"/>
    </source>
</evidence>
<evidence type="ECO:0000313" key="4">
    <source>
        <dbReference type="Proteomes" id="UP001152799"/>
    </source>
</evidence>